<proteinExistence type="predicted"/>
<evidence type="ECO:0000256" key="1">
    <source>
        <dbReference type="SAM" id="MobiDB-lite"/>
    </source>
</evidence>
<protein>
    <submittedName>
        <fullName evidence="2">RNA polymerase I-specific transcription initiation factor rrn5</fullName>
    </submittedName>
</protein>
<dbReference type="SUPFAM" id="SSF46689">
    <property type="entry name" value="Homeodomain-like"/>
    <property type="match status" value="1"/>
</dbReference>
<dbReference type="InterPro" id="IPR001005">
    <property type="entry name" value="SANT/Myb"/>
</dbReference>
<dbReference type="GO" id="GO:0042790">
    <property type="term" value="P:nucleolar large rRNA transcription by RNA polymerase I"/>
    <property type="evidence" value="ECO:0007669"/>
    <property type="project" value="InterPro"/>
</dbReference>
<dbReference type="EMBL" id="QPMT01000044">
    <property type="protein sequence ID" value="KAF4850803.1"/>
    <property type="molecule type" value="Genomic_DNA"/>
</dbReference>
<feature type="compositionally biased region" description="Polar residues" evidence="1">
    <location>
        <begin position="396"/>
        <end position="414"/>
    </location>
</feature>
<name>A0A9P5BSD3_COLSI</name>
<dbReference type="GO" id="GO:0003743">
    <property type="term" value="F:translation initiation factor activity"/>
    <property type="evidence" value="ECO:0007669"/>
    <property type="project" value="UniProtKB-KW"/>
</dbReference>
<feature type="region of interest" description="Disordered" evidence="1">
    <location>
        <begin position="377"/>
        <end position="451"/>
    </location>
</feature>
<dbReference type="InterPro" id="IPR039601">
    <property type="entry name" value="Rrn5"/>
</dbReference>
<dbReference type="CDD" id="cd00167">
    <property type="entry name" value="SANT"/>
    <property type="match status" value="1"/>
</dbReference>
<dbReference type="Proteomes" id="UP000711996">
    <property type="component" value="Unassembled WGS sequence"/>
</dbReference>
<dbReference type="Gene3D" id="1.10.10.60">
    <property type="entry name" value="Homeodomain-like"/>
    <property type="match status" value="1"/>
</dbReference>
<evidence type="ECO:0000313" key="2">
    <source>
        <dbReference type="EMBL" id="KAF4850803.1"/>
    </source>
</evidence>
<dbReference type="AlphaFoldDB" id="A0A9P5BSD3"/>
<feature type="compositionally biased region" description="Acidic residues" evidence="1">
    <location>
        <begin position="377"/>
        <end position="394"/>
    </location>
</feature>
<comment type="caution">
    <text evidence="2">The sequence shown here is derived from an EMBL/GenBank/DDBJ whole genome shotgun (WGS) entry which is preliminary data.</text>
</comment>
<organism evidence="2 3">
    <name type="scientific">Colletotrichum siamense</name>
    <name type="common">Anthracnose fungus</name>
    <dbReference type="NCBI Taxonomy" id="690259"/>
    <lineage>
        <taxon>Eukaryota</taxon>
        <taxon>Fungi</taxon>
        <taxon>Dikarya</taxon>
        <taxon>Ascomycota</taxon>
        <taxon>Pezizomycotina</taxon>
        <taxon>Sordariomycetes</taxon>
        <taxon>Hypocreomycetidae</taxon>
        <taxon>Glomerellales</taxon>
        <taxon>Glomerellaceae</taxon>
        <taxon>Colletotrichum</taxon>
        <taxon>Colletotrichum gloeosporioides species complex</taxon>
    </lineage>
</organism>
<keyword evidence="2" id="KW-0648">Protein biosynthesis</keyword>
<dbReference type="GO" id="GO:0000500">
    <property type="term" value="C:RNA polymerase I upstream activating factor complex"/>
    <property type="evidence" value="ECO:0007669"/>
    <property type="project" value="InterPro"/>
</dbReference>
<dbReference type="GO" id="GO:0006361">
    <property type="term" value="P:transcription initiation at RNA polymerase I promoter"/>
    <property type="evidence" value="ECO:0007669"/>
    <property type="project" value="TreeGrafter"/>
</dbReference>
<keyword evidence="3" id="KW-1185">Reference proteome</keyword>
<dbReference type="PANTHER" id="PTHR28079:SF1">
    <property type="entry name" value="RNA POLYMERASE I-SPECIFIC TRANSCRIPTION INITIATION FACTOR RRN5"/>
    <property type="match status" value="1"/>
</dbReference>
<dbReference type="PANTHER" id="PTHR28079">
    <property type="entry name" value="RNA POLYMERASE I-SPECIFIC TRANSCRIPTION INITIATION FACTOR RRN5"/>
    <property type="match status" value="1"/>
</dbReference>
<reference evidence="2" key="1">
    <citation type="submission" date="2019-06" db="EMBL/GenBank/DDBJ databases">
        <authorList>
            <person name="Gan P."/>
            <person name="Shirasu K."/>
        </authorList>
    </citation>
    <scope>NUCLEOTIDE SEQUENCE [LARGE SCALE GENOMIC DNA]</scope>
    <source>
        <strain evidence="2">CAD2</strain>
    </source>
</reference>
<sequence length="572" mass="64810">MSMDPDADFSPDEAGIGPHEDIPLESTEVDLLGEEVLRGSSDDDVASVNRGRSSQKRRASGTAVEPILKRHKGLFNNAYLDLLNADIADAVNQIEGGTEEELPPSQIGMTFWTPFEKKLFFEALARLGKDDLQGIAQRIRTKSEIEVRQYIALLQDAVERRAREQDHRLEYLAELADYPAAVEMSQPCCHALDEAADALSFRQERHEELAEQKKWGECWNITPELARRIEGGRGLKKDPDFANHHGLEFTELLRVKEFLRLPEEIFMNAPHAENNWQFVSEEPPSIRATALQDFHSLLVSITKKIVLTTLFMAESRIRAKRKVDPTVRGLVRRKDVDAAVASLGMKPNSNEFWVLCARRLRLEVVNDDVDVQYEGDVTESLDEEEQPMSYDEVEQTLRQESGASDPSDAGSRSVTPGFKLETGESSESSESSEPDDSASENSDSESSVIVDDAEFEVNEEAKEVLKYSAYDFPETHRTREALKHRIRNERGQEAYAEAKDAKASYEAEAEMWRLLQRQPPEPLVKPTLAERGRRGMKDVEDIYDVGRQWRERLTFHSEWEMLGTANLLAKQS</sequence>
<dbReference type="OrthoDB" id="2240312at2759"/>
<dbReference type="GO" id="GO:0001181">
    <property type="term" value="F:RNA polymerase I general transcription initiation factor activity"/>
    <property type="evidence" value="ECO:0007669"/>
    <property type="project" value="TreeGrafter"/>
</dbReference>
<dbReference type="InterPro" id="IPR009057">
    <property type="entry name" value="Homeodomain-like_sf"/>
</dbReference>
<gene>
    <name evidence="2" type="primary">rrn5</name>
    <name evidence="2" type="ORF">CGCSCA2_v011198</name>
</gene>
<evidence type="ECO:0000313" key="3">
    <source>
        <dbReference type="Proteomes" id="UP000711996"/>
    </source>
</evidence>
<feature type="region of interest" description="Disordered" evidence="1">
    <location>
        <begin position="1"/>
        <end position="63"/>
    </location>
</feature>
<keyword evidence="2" id="KW-0396">Initiation factor</keyword>
<dbReference type="GO" id="GO:0000182">
    <property type="term" value="F:rDNA binding"/>
    <property type="evidence" value="ECO:0007669"/>
    <property type="project" value="TreeGrafter"/>
</dbReference>
<accession>A0A9P5BSD3</accession>
<feature type="compositionally biased region" description="Acidic residues" evidence="1">
    <location>
        <begin position="1"/>
        <end position="11"/>
    </location>
</feature>